<dbReference type="EMBL" id="NEXD01000017">
    <property type="protein sequence ID" value="PSN85927.1"/>
    <property type="molecule type" value="Genomic_DNA"/>
</dbReference>
<protein>
    <submittedName>
        <fullName evidence="1">Uncharacterized protein</fullName>
    </submittedName>
</protein>
<organism evidence="1 2">
    <name type="scientific">Candidatus Marsarchaeota G1 archaeon BE_D</name>
    <dbReference type="NCBI Taxonomy" id="1978156"/>
    <lineage>
        <taxon>Archaea</taxon>
        <taxon>Candidatus Marsarchaeota</taxon>
        <taxon>Candidatus Marsarchaeota group 1</taxon>
    </lineage>
</organism>
<name>A0A2R6AHS5_9ARCH</name>
<reference evidence="1 2" key="1">
    <citation type="submission" date="2017-04" db="EMBL/GenBank/DDBJ databases">
        <title>Novel microbial lineages endemic to geothermal iron-oxide mats fill important gaps in the evolutionary history of Archaea.</title>
        <authorList>
            <person name="Jay Z.J."/>
            <person name="Beam J.P."/>
            <person name="Dlakic M."/>
            <person name="Rusch D.B."/>
            <person name="Kozubal M.A."/>
            <person name="Inskeep W.P."/>
        </authorList>
    </citation>
    <scope>NUCLEOTIDE SEQUENCE [LARGE SCALE GENOMIC DNA]</scope>
    <source>
        <strain evidence="1">BE_D</strain>
    </source>
</reference>
<comment type="caution">
    <text evidence="1">The sequence shown here is derived from an EMBL/GenBank/DDBJ whole genome shotgun (WGS) entry which is preliminary data.</text>
</comment>
<dbReference type="Proteomes" id="UP000240569">
    <property type="component" value="Unassembled WGS sequence"/>
</dbReference>
<gene>
    <name evidence="1" type="ORF">B9Q02_04425</name>
</gene>
<proteinExistence type="predicted"/>
<evidence type="ECO:0000313" key="2">
    <source>
        <dbReference type="Proteomes" id="UP000240569"/>
    </source>
</evidence>
<evidence type="ECO:0000313" key="1">
    <source>
        <dbReference type="EMBL" id="PSN85927.1"/>
    </source>
</evidence>
<sequence length="60" mass="6445">MLEFTGIEVGEGLRVIVTLMLCADVKPKKGKKENVPKTIGASINANAKTTNAKAKVFTRI</sequence>
<dbReference type="AlphaFoldDB" id="A0A2R6AHS5"/>
<accession>A0A2R6AHS5</accession>